<name>A0A168L9D4_ECOLX</name>
<dbReference type="AlphaFoldDB" id="A0A168L9D4"/>
<organism evidence="1">
    <name type="scientific">Escherichia coli</name>
    <dbReference type="NCBI Taxonomy" id="562"/>
    <lineage>
        <taxon>Bacteria</taxon>
        <taxon>Pseudomonadati</taxon>
        <taxon>Pseudomonadota</taxon>
        <taxon>Gammaproteobacteria</taxon>
        <taxon>Enterobacterales</taxon>
        <taxon>Enterobacteriaceae</taxon>
        <taxon>Escherichia</taxon>
    </lineage>
</organism>
<sequence length="43" mass="4967">MLGRMQIVHPYQTAKQDAALFHWLAQLLRCLITAVAQTIIRFV</sequence>
<accession>A0A168L9D4</accession>
<geneLocation type="plasmid" evidence="1">
    <name>U2501</name>
</geneLocation>
<reference evidence="1" key="1">
    <citation type="submission" date="2016-03" db="EMBL/GenBank/DDBJ databases">
        <title>E. coli WE-0250 MDR strain plasmid U2501.</title>
        <authorList>
            <person name="Kang H.-Y."/>
            <person name="Kim S."/>
            <person name="Kim J."/>
        </authorList>
    </citation>
    <scope>NUCLEOTIDE SEQUENCE</scope>
    <source>
        <strain evidence="1">WE-0250</strain>
        <plasmid evidence="1">U2501</plasmid>
    </source>
</reference>
<dbReference type="EMBL" id="KU980950">
    <property type="protein sequence ID" value="ANC48451.1"/>
    <property type="molecule type" value="Genomic_DNA"/>
</dbReference>
<evidence type="ECO:0000313" key="1">
    <source>
        <dbReference type="EMBL" id="ANC48451.1"/>
    </source>
</evidence>
<protein>
    <submittedName>
        <fullName evidence="1">Phage tail fiber repeat family protein</fullName>
    </submittedName>
</protein>
<keyword evidence="1" id="KW-0614">Plasmid</keyword>
<proteinExistence type="predicted"/>